<gene>
    <name evidence="2" type="ORF">MEUPH1_LOCUS2099</name>
</gene>
<evidence type="ECO:0000313" key="3">
    <source>
        <dbReference type="Proteomes" id="UP001160148"/>
    </source>
</evidence>
<organism evidence="2 3">
    <name type="scientific">Macrosiphum euphorbiae</name>
    <name type="common">potato aphid</name>
    <dbReference type="NCBI Taxonomy" id="13131"/>
    <lineage>
        <taxon>Eukaryota</taxon>
        <taxon>Metazoa</taxon>
        <taxon>Ecdysozoa</taxon>
        <taxon>Arthropoda</taxon>
        <taxon>Hexapoda</taxon>
        <taxon>Insecta</taxon>
        <taxon>Pterygota</taxon>
        <taxon>Neoptera</taxon>
        <taxon>Paraneoptera</taxon>
        <taxon>Hemiptera</taxon>
        <taxon>Sternorrhyncha</taxon>
        <taxon>Aphidomorpha</taxon>
        <taxon>Aphidoidea</taxon>
        <taxon>Aphididae</taxon>
        <taxon>Macrosiphini</taxon>
        <taxon>Macrosiphum</taxon>
    </lineage>
</organism>
<evidence type="ECO:0000313" key="2">
    <source>
        <dbReference type="EMBL" id="CAI6345038.1"/>
    </source>
</evidence>
<reference evidence="2 3" key="1">
    <citation type="submission" date="2023-01" db="EMBL/GenBank/DDBJ databases">
        <authorList>
            <person name="Whitehead M."/>
        </authorList>
    </citation>
    <scope>NUCLEOTIDE SEQUENCE [LARGE SCALE GENOMIC DNA]</scope>
</reference>
<keyword evidence="3" id="KW-1185">Reference proteome</keyword>
<feature type="region of interest" description="Disordered" evidence="1">
    <location>
        <begin position="23"/>
        <end position="54"/>
    </location>
</feature>
<name>A0AAV0VLB8_9HEMI</name>
<dbReference type="AlphaFoldDB" id="A0AAV0VLB8"/>
<sequence>MVHIQQTSVDVLHTKKIVNIQTAKQTTPKELPKDQLSATHTTTPDNSISLPKPGPKHLDYASATKNKHTINNEKVVTLLSELLTAISSAEDPKAVISLTIKSFISLLTNNNE</sequence>
<accession>A0AAV0VLB8</accession>
<protein>
    <submittedName>
        <fullName evidence="2">Uncharacterized protein</fullName>
    </submittedName>
</protein>
<dbReference type="Proteomes" id="UP001160148">
    <property type="component" value="Unassembled WGS sequence"/>
</dbReference>
<comment type="caution">
    <text evidence="2">The sequence shown here is derived from an EMBL/GenBank/DDBJ whole genome shotgun (WGS) entry which is preliminary data.</text>
</comment>
<proteinExistence type="predicted"/>
<dbReference type="EMBL" id="CARXXK010000001">
    <property type="protein sequence ID" value="CAI6345038.1"/>
    <property type="molecule type" value="Genomic_DNA"/>
</dbReference>
<feature type="compositionally biased region" description="Polar residues" evidence="1">
    <location>
        <begin position="36"/>
        <end position="49"/>
    </location>
</feature>
<evidence type="ECO:0000256" key="1">
    <source>
        <dbReference type="SAM" id="MobiDB-lite"/>
    </source>
</evidence>